<name>A0A1H5R8E9_9PSEU</name>
<dbReference type="Pfam" id="PF13560">
    <property type="entry name" value="HTH_31"/>
    <property type="match status" value="1"/>
</dbReference>
<reference evidence="3" key="1">
    <citation type="submission" date="2016-10" db="EMBL/GenBank/DDBJ databases">
        <authorList>
            <person name="Varghese N."/>
            <person name="Submissions S."/>
        </authorList>
    </citation>
    <scope>NUCLEOTIDE SEQUENCE [LARGE SCALE GENOMIC DNA]</scope>
    <source>
        <strain evidence="3">DSM 44654</strain>
    </source>
</reference>
<dbReference type="RefSeq" id="WP_086684521.1">
    <property type="nucleotide sequence ID" value="NZ_FNUJ01000007.1"/>
</dbReference>
<dbReference type="STRING" id="218821.SAMN05421837_107330"/>
<sequence>MSRLTLHTVVADVLESLPHALREIRERRGMSIRSAAKEIGINFATVSRIEAGRDHRVDNVIAVLRWLDHRPEEHDATMEGRP</sequence>
<evidence type="ECO:0000313" key="2">
    <source>
        <dbReference type="EMBL" id="SEF34344.1"/>
    </source>
</evidence>
<dbReference type="InterPro" id="IPR010982">
    <property type="entry name" value="Lambda_DNA-bd_dom_sf"/>
</dbReference>
<dbReference type="Proteomes" id="UP000198878">
    <property type="component" value="Unassembled WGS sequence"/>
</dbReference>
<dbReference type="SMART" id="SM00530">
    <property type="entry name" value="HTH_XRE"/>
    <property type="match status" value="1"/>
</dbReference>
<protein>
    <submittedName>
        <fullName evidence="2">Helix-turn-helix domain-containing protein</fullName>
    </submittedName>
</protein>
<dbReference type="AlphaFoldDB" id="A0A1H5R8E9"/>
<gene>
    <name evidence="2" type="ORF">SAMN05421837_107330</name>
</gene>
<evidence type="ECO:0000313" key="3">
    <source>
        <dbReference type="Proteomes" id="UP000198878"/>
    </source>
</evidence>
<accession>A0A1H5R8E9</accession>
<proteinExistence type="predicted"/>
<evidence type="ECO:0000259" key="1">
    <source>
        <dbReference type="PROSITE" id="PS50943"/>
    </source>
</evidence>
<dbReference type="EMBL" id="FNUJ01000007">
    <property type="protein sequence ID" value="SEF34344.1"/>
    <property type="molecule type" value="Genomic_DNA"/>
</dbReference>
<dbReference type="InterPro" id="IPR001387">
    <property type="entry name" value="Cro/C1-type_HTH"/>
</dbReference>
<dbReference type="OrthoDB" id="884972at2"/>
<dbReference type="SUPFAM" id="SSF47413">
    <property type="entry name" value="lambda repressor-like DNA-binding domains"/>
    <property type="match status" value="1"/>
</dbReference>
<dbReference type="Gene3D" id="1.10.260.40">
    <property type="entry name" value="lambda repressor-like DNA-binding domains"/>
    <property type="match status" value="1"/>
</dbReference>
<dbReference type="GO" id="GO:0003677">
    <property type="term" value="F:DNA binding"/>
    <property type="evidence" value="ECO:0007669"/>
    <property type="project" value="InterPro"/>
</dbReference>
<keyword evidence="3" id="KW-1185">Reference proteome</keyword>
<feature type="domain" description="HTH cro/C1-type" evidence="1">
    <location>
        <begin position="21"/>
        <end position="53"/>
    </location>
</feature>
<dbReference type="CDD" id="cd00093">
    <property type="entry name" value="HTH_XRE"/>
    <property type="match status" value="1"/>
</dbReference>
<dbReference type="PROSITE" id="PS50943">
    <property type="entry name" value="HTH_CROC1"/>
    <property type="match status" value="1"/>
</dbReference>
<organism evidence="2 3">
    <name type="scientific">Amycolatopsis pretoriensis</name>
    <dbReference type="NCBI Taxonomy" id="218821"/>
    <lineage>
        <taxon>Bacteria</taxon>
        <taxon>Bacillati</taxon>
        <taxon>Actinomycetota</taxon>
        <taxon>Actinomycetes</taxon>
        <taxon>Pseudonocardiales</taxon>
        <taxon>Pseudonocardiaceae</taxon>
        <taxon>Amycolatopsis</taxon>
    </lineage>
</organism>